<dbReference type="PANTHER" id="PTHR10629">
    <property type="entry name" value="CYTOSINE-SPECIFIC METHYLTRANSFERASE"/>
    <property type="match status" value="1"/>
</dbReference>
<dbReference type="GO" id="GO:0008168">
    <property type="term" value="F:methyltransferase activity"/>
    <property type="evidence" value="ECO:0007669"/>
    <property type="project" value="UniProtKB-KW"/>
</dbReference>
<evidence type="ECO:0000256" key="7">
    <source>
        <dbReference type="RuleBase" id="RU000416"/>
    </source>
</evidence>
<dbReference type="Proteomes" id="UP000646484">
    <property type="component" value="Unassembled WGS sequence"/>
</dbReference>
<dbReference type="InterPro" id="IPR001525">
    <property type="entry name" value="C5_MeTfrase"/>
</dbReference>
<name>A0ABR7D537_9BACT</name>
<sequence length="429" mass="49633">METNRKLTFIDLFAGAGGLSEGFIRAGFSPLAHIEMDTYACNTLKTRTAYHYLKSIGKLSIYEKYLREKQEKEDGSKLWSQVPQDIINTVIQATIGEKTISDIFSKIDNLIKHSSVDIIIGGPPCQAYSVAGRARMGKAAEQDPRNELYKFYVRFLAHYRPKMFVFENVLGIRSAKKGKPFLDLQRLVRELGYEIEWKVQIASQHGVLQNRQRVIIIGWQTKDENNKQTDFHYPDLKPEINTYQVLKDLFSDLPERKAGEGKLCEPITYTKSLSEMPYLQKANIRTTFNFTTQHIARPHNENDREIYKMAIEKWLNNKERLNYSKLPSRLQHHKNKKSFLNRFNVVDPFGYSHTVVAHIAMDGHYYIYPTLNPTIKNVRSITIREAARLQSFPDDYYFEGSRSAAFKQIGNAVPVVLAYKIAKELQKQF</sequence>
<comment type="catalytic activity">
    <reaction evidence="5 8">
        <text>a 2'-deoxycytidine in DNA + S-adenosyl-L-methionine = a 5-methyl-2'-deoxycytidine in DNA + S-adenosyl-L-homocysteine + H(+)</text>
        <dbReference type="Rhea" id="RHEA:13681"/>
        <dbReference type="Rhea" id="RHEA-COMP:11369"/>
        <dbReference type="Rhea" id="RHEA-COMP:11370"/>
        <dbReference type="ChEBI" id="CHEBI:15378"/>
        <dbReference type="ChEBI" id="CHEBI:57856"/>
        <dbReference type="ChEBI" id="CHEBI:59789"/>
        <dbReference type="ChEBI" id="CHEBI:85452"/>
        <dbReference type="ChEBI" id="CHEBI:85454"/>
        <dbReference type="EC" id="2.1.1.37"/>
    </reaction>
</comment>
<protein>
    <recommendedName>
        <fullName evidence="8">Cytosine-specific methyltransferase</fullName>
        <ecNumber evidence="8">2.1.1.37</ecNumber>
    </recommendedName>
</protein>
<proteinExistence type="inferred from homology"/>
<evidence type="ECO:0000256" key="6">
    <source>
        <dbReference type="PROSITE-ProRule" id="PRU01016"/>
    </source>
</evidence>
<evidence type="ECO:0000256" key="4">
    <source>
        <dbReference type="ARBA" id="ARBA00022747"/>
    </source>
</evidence>
<dbReference type="EMBL" id="JACOOH010000007">
    <property type="protein sequence ID" value="MBC5622615.1"/>
    <property type="molecule type" value="Genomic_DNA"/>
</dbReference>
<dbReference type="GO" id="GO:0032259">
    <property type="term" value="P:methylation"/>
    <property type="evidence" value="ECO:0007669"/>
    <property type="project" value="UniProtKB-KW"/>
</dbReference>
<dbReference type="PANTHER" id="PTHR10629:SF52">
    <property type="entry name" value="DNA (CYTOSINE-5)-METHYLTRANSFERASE 1"/>
    <property type="match status" value="1"/>
</dbReference>
<evidence type="ECO:0000256" key="5">
    <source>
        <dbReference type="ARBA" id="ARBA00047422"/>
    </source>
</evidence>
<keyword evidence="4" id="KW-0680">Restriction system</keyword>
<keyword evidence="10" id="KW-1185">Reference proteome</keyword>
<dbReference type="RefSeq" id="WP_118774449.1">
    <property type="nucleotide sequence ID" value="NZ_JACOOH010000007.1"/>
</dbReference>
<evidence type="ECO:0000313" key="9">
    <source>
        <dbReference type="EMBL" id="MBC5622615.1"/>
    </source>
</evidence>
<evidence type="ECO:0000256" key="8">
    <source>
        <dbReference type="RuleBase" id="RU000417"/>
    </source>
</evidence>
<evidence type="ECO:0000256" key="1">
    <source>
        <dbReference type="ARBA" id="ARBA00022603"/>
    </source>
</evidence>
<dbReference type="NCBIfam" id="TIGR00675">
    <property type="entry name" value="dcm"/>
    <property type="match status" value="1"/>
</dbReference>
<dbReference type="PROSITE" id="PS00094">
    <property type="entry name" value="C5_MTASE_1"/>
    <property type="match status" value="1"/>
</dbReference>
<organism evidence="9 10">
    <name type="scientific">Butyricimonas hominis</name>
    <dbReference type="NCBI Taxonomy" id="2763032"/>
    <lineage>
        <taxon>Bacteria</taxon>
        <taxon>Pseudomonadati</taxon>
        <taxon>Bacteroidota</taxon>
        <taxon>Bacteroidia</taxon>
        <taxon>Bacteroidales</taxon>
        <taxon>Odoribacteraceae</taxon>
        <taxon>Butyricimonas</taxon>
    </lineage>
</organism>
<dbReference type="InterPro" id="IPR018117">
    <property type="entry name" value="C5_DNA_meth_AS"/>
</dbReference>
<dbReference type="Gene3D" id="3.40.50.150">
    <property type="entry name" value="Vaccinia Virus protein VP39"/>
    <property type="match status" value="1"/>
</dbReference>
<dbReference type="PROSITE" id="PS51679">
    <property type="entry name" value="SAM_MT_C5"/>
    <property type="match status" value="1"/>
</dbReference>
<dbReference type="SUPFAM" id="SSF53335">
    <property type="entry name" value="S-adenosyl-L-methionine-dependent methyltransferases"/>
    <property type="match status" value="1"/>
</dbReference>
<feature type="active site" evidence="6">
    <location>
        <position position="125"/>
    </location>
</feature>
<reference evidence="9 10" key="1">
    <citation type="submission" date="2020-08" db="EMBL/GenBank/DDBJ databases">
        <title>Genome public.</title>
        <authorList>
            <person name="Liu C."/>
            <person name="Sun Q."/>
        </authorList>
    </citation>
    <scope>NUCLEOTIDE SEQUENCE [LARGE SCALE GENOMIC DNA]</scope>
    <source>
        <strain evidence="9 10">NSJ-56</strain>
    </source>
</reference>
<evidence type="ECO:0000256" key="2">
    <source>
        <dbReference type="ARBA" id="ARBA00022679"/>
    </source>
</evidence>
<dbReference type="Gene3D" id="3.90.120.10">
    <property type="entry name" value="DNA Methylase, subunit A, domain 2"/>
    <property type="match status" value="1"/>
</dbReference>
<dbReference type="PROSITE" id="PS00095">
    <property type="entry name" value="C5_MTASE_2"/>
    <property type="match status" value="1"/>
</dbReference>
<dbReference type="InterPro" id="IPR029063">
    <property type="entry name" value="SAM-dependent_MTases_sf"/>
</dbReference>
<comment type="caution">
    <text evidence="9">The sequence shown here is derived from an EMBL/GenBank/DDBJ whole genome shotgun (WGS) entry which is preliminary data.</text>
</comment>
<dbReference type="PRINTS" id="PR00105">
    <property type="entry name" value="C5METTRFRASE"/>
</dbReference>
<keyword evidence="1 6" id="KW-0489">Methyltransferase</keyword>
<dbReference type="Pfam" id="PF00145">
    <property type="entry name" value="DNA_methylase"/>
    <property type="match status" value="2"/>
</dbReference>
<dbReference type="EC" id="2.1.1.37" evidence="8"/>
<comment type="similarity">
    <text evidence="6 7">Belongs to the class I-like SAM-binding methyltransferase superfamily. C5-methyltransferase family.</text>
</comment>
<dbReference type="InterPro" id="IPR031303">
    <property type="entry name" value="C5_meth_CS"/>
</dbReference>
<accession>A0ABR7D537</accession>
<keyword evidence="2 6" id="KW-0808">Transferase</keyword>
<gene>
    <name evidence="9" type="ORF">H8S64_16085</name>
</gene>
<evidence type="ECO:0000313" key="10">
    <source>
        <dbReference type="Proteomes" id="UP000646484"/>
    </source>
</evidence>
<dbReference type="InterPro" id="IPR050390">
    <property type="entry name" value="C5-Methyltransferase"/>
</dbReference>
<evidence type="ECO:0000256" key="3">
    <source>
        <dbReference type="ARBA" id="ARBA00022691"/>
    </source>
</evidence>
<keyword evidence="3 6" id="KW-0949">S-adenosyl-L-methionine</keyword>